<organism evidence="2 3">
    <name type="scientific">Methylobacterium tarhaniae</name>
    <dbReference type="NCBI Taxonomy" id="1187852"/>
    <lineage>
        <taxon>Bacteria</taxon>
        <taxon>Pseudomonadati</taxon>
        <taxon>Pseudomonadota</taxon>
        <taxon>Alphaproteobacteria</taxon>
        <taxon>Hyphomicrobiales</taxon>
        <taxon>Methylobacteriaceae</taxon>
        <taxon>Methylobacterium</taxon>
    </lineage>
</organism>
<dbReference type="SUPFAM" id="SSF51735">
    <property type="entry name" value="NAD(P)-binding Rossmann-fold domains"/>
    <property type="match status" value="1"/>
</dbReference>
<evidence type="ECO:0000313" key="3">
    <source>
        <dbReference type="Proteomes" id="UP000036449"/>
    </source>
</evidence>
<evidence type="ECO:0000313" key="2">
    <source>
        <dbReference type="EMBL" id="KMO37858.1"/>
    </source>
</evidence>
<evidence type="ECO:0000259" key="1">
    <source>
        <dbReference type="SMART" id="SM00822"/>
    </source>
</evidence>
<dbReference type="PANTHER" id="PTHR43245">
    <property type="entry name" value="BIFUNCTIONAL POLYMYXIN RESISTANCE PROTEIN ARNA"/>
    <property type="match status" value="1"/>
</dbReference>
<reference evidence="2 3" key="1">
    <citation type="submission" date="2015-03" db="EMBL/GenBank/DDBJ databases">
        <title>Genome sequencing of Methylobacterium tarhaniae DSM 25844.</title>
        <authorList>
            <person name="Chaudhry V."/>
            <person name="Patil P.B."/>
        </authorList>
    </citation>
    <scope>NUCLEOTIDE SEQUENCE [LARGE SCALE GENOMIC DNA]</scope>
    <source>
        <strain evidence="2 3">DSM 25844</strain>
    </source>
</reference>
<dbReference type="PATRIC" id="fig|1187852.3.peg.1049"/>
<dbReference type="InterPro" id="IPR036291">
    <property type="entry name" value="NAD(P)-bd_dom_sf"/>
</dbReference>
<accession>A0A0J6SWZ0</accession>
<protein>
    <submittedName>
        <fullName evidence="2">NAD-dependent epimerase</fullName>
    </submittedName>
</protein>
<dbReference type="Proteomes" id="UP000036449">
    <property type="component" value="Unassembled WGS sequence"/>
</dbReference>
<comment type="caution">
    <text evidence="2">The sequence shown here is derived from an EMBL/GenBank/DDBJ whole genome shotgun (WGS) entry which is preliminary data.</text>
</comment>
<name>A0A0J6SWZ0_9HYPH</name>
<dbReference type="AlphaFoldDB" id="A0A0J6SWZ0"/>
<dbReference type="InterPro" id="IPR001509">
    <property type="entry name" value="Epimerase_deHydtase"/>
</dbReference>
<dbReference type="EMBL" id="LABZ01000129">
    <property type="protein sequence ID" value="KMO37858.1"/>
    <property type="molecule type" value="Genomic_DNA"/>
</dbReference>
<gene>
    <name evidence="2" type="ORF">VQ03_18700</name>
</gene>
<sequence>MLKPCEPSRPAMSGSLGRVLVTGGAGFVGSHIVDLLVERGCREVVVVDNLVRGRTENLSGAMASGAVELVIGDIRDRDLMAGLVAGCDTVFHQAALRITHCAAEPGQAIEVMVDATASLAELCVAEGVGKVVYASSASVYGMATTFPTPETEPHSGNRTLYGAAKSFGEGLLRSWNDMAGLDYVALRYFNVYGPRMDLHGRYTEVLIRWMERIARGEPPLIFGDGLQTMDFVDVRDVARANILAALSPATDVALNIGRSEETSLLGLAQRLAAVMGRPDLVPVHEAERSVNPVPRRLADVSLARELTGFKAEIGLDEGLDTLVAWWRQNRTPVATPAAPAMELAS</sequence>
<dbReference type="Gene3D" id="3.40.50.720">
    <property type="entry name" value="NAD(P)-binding Rossmann-like Domain"/>
    <property type="match status" value="1"/>
</dbReference>
<keyword evidence="3" id="KW-1185">Reference proteome</keyword>
<proteinExistence type="predicted"/>
<dbReference type="InterPro" id="IPR057326">
    <property type="entry name" value="KR_dom"/>
</dbReference>
<dbReference type="InterPro" id="IPR050177">
    <property type="entry name" value="Lipid_A_modif_metabolic_enz"/>
</dbReference>
<dbReference type="OrthoDB" id="9801785at2"/>
<dbReference type="PANTHER" id="PTHR43245:SF13">
    <property type="entry name" value="UDP-D-APIOSE_UDP-D-XYLOSE SYNTHASE 2"/>
    <property type="match status" value="1"/>
</dbReference>
<dbReference type="Pfam" id="PF01370">
    <property type="entry name" value="Epimerase"/>
    <property type="match status" value="1"/>
</dbReference>
<dbReference type="SMART" id="SM00822">
    <property type="entry name" value="PKS_KR"/>
    <property type="match status" value="1"/>
</dbReference>
<feature type="domain" description="Ketoreductase" evidence="1">
    <location>
        <begin position="17"/>
        <end position="195"/>
    </location>
</feature>